<feature type="domain" description="HTH crp-type" evidence="5">
    <location>
        <begin position="149"/>
        <end position="216"/>
    </location>
</feature>
<dbReference type="PROSITE" id="PS00888">
    <property type="entry name" value="CNMP_BINDING_1"/>
    <property type="match status" value="1"/>
</dbReference>
<dbReference type="AlphaFoldDB" id="A0A0L8VA46"/>
<keyword evidence="7" id="KW-1185">Reference proteome</keyword>
<evidence type="ECO:0000256" key="3">
    <source>
        <dbReference type="ARBA" id="ARBA00023163"/>
    </source>
</evidence>
<dbReference type="SUPFAM" id="SSF46785">
    <property type="entry name" value="Winged helix' DNA-binding domain"/>
    <property type="match status" value="1"/>
</dbReference>
<dbReference type="InterPro" id="IPR018490">
    <property type="entry name" value="cNMP-bd_dom_sf"/>
</dbReference>
<dbReference type="PANTHER" id="PTHR24567:SF58">
    <property type="entry name" value="CYCLIC AMP-BINDING REGULATORY PROTEIN"/>
    <property type="match status" value="1"/>
</dbReference>
<keyword evidence="2" id="KW-0238">DNA-binding</keyword>
<dbReference type="SUPFAM" id="SSF51206">
    <property type="entry name" value="cAMP-binding domain-like"/>
    <property type="match status" value="1"/>
</dbReference>
<dbReference type="CDD" id="cd00038">
    <property type="entry name" value="CAP_ED"/>
    <property type="match status" value="1"/>
</dbReference>
<evidence type="ECO:0000256" key="1">
    <source>
        <dbReference type="ARBA" id="ARBA00023015"/>
    </source>
</evidence>
<dbReference type="EMBL" id="LGIA01000149">
    <property type="protein sequence ID" value="KOH45072.1"/>
    <property type="molecule type" value="Genomic_DNA"/>
</dbReference>
<dbReference type="GO" id="GO:0003677">
    <property type="term" value="F:DNA binding"/>
    <property type="evidence" value="ECO:0007669"/>
    <property type="project" value="UniProtKB-KW"/>
</dbReference>
<dbReference type="InterPro" id="IPR014710">
    <property type="entry name" value="RmlC-like_jellyroll"/>
</dbReference>
<comment type="caution">
    <text evidence="6">The sequence shown here is derived from an EMBL/GenBank/DDBJ whole genome shotgun (WGS) entry which is preliminary data.</text>
</comment>
<gene>
    <name evidence="6" type="ORF">NC99_21970</name>
</gene>
<evidence type="ECO:0000313" key="7">
    <source>
        <dbReference type="Proteomes" id="UP000036958"/>
    </source>
</evidence>
<evidence type="ECO:0000259" key="5">
    <source>
        <dbReference type="PROSITE" id="PS51063"/>
    </source>
</evidence>
<evidence type="ECO:0008006" key="8">
    <source>
        <dbReference type="Google" id="ProtNLM"/>
    </source>
</evidence>
<dbReference type="InterPro" id="IPR036390">
    <property type="entry name" value="WH_DNA-bd_sf"/>
</dbReference>
<feature type="domain" description="Cyclic nucleotide-binding" evidence="4">
    <location>
        <begin position="12"/>
        <end position="135"/>
    </location>
</feature>
<dbReference type="Proteomes" id="UP000036958">
    <property type="component" value="Unassembled WGS sequence"/>
</dbReference>
<dbReference type="OrthoDB" id="1116216at2"/>
<dbReference type="GO" id="GO:0003700">
    <property type="term" value="F:DNA-binding transcription factor activity"/>
    <property type="evidence" value="ECO:0007669"/>
    <property type="project" value="TreeGrafter"/>
</dbReference>
<name>A0A0L8VA46_9BACT</name>
<accession>A0A0L8VA46</accession>
<dbReference type="PANTHER" id="PTHR24567">
    <property type="entry name" value="CRP FAMILY TRANSCRIPTIONAL REGULATORY PROTEIN"/>
    <property type="match status" value="1"/>
</dbReference>
<dbReference type="PATRIC" id="fig|1409788.3.peg.2265"/>
<dbReference type="Pfam" id="PF13545">
    <property type="entry name" value="HTH_Crp_2"/>
    <property type="match status" value="1"/>
</dbReference>
<sequence>MLDFELLAKSPVFMGISAERLFEIMQQVHYQVKGFQKNELVVHAGDECNRLFIVLEGSVKGEMADYTGKTIKIEDIEAPRPLAAAFLFGKNNRFPVTVIANEQVSLLSISKPEFLKLLQQDSRILTNYLNSISSRAQFLSQRIKFLSFKTIRQKIAHYLLDLAGDRLAVVELPLSQAQLAEFFGVTRPSLARAMGELDHEGLIEVQRRSVRILDKQKMNELLKG</sequence>
<dbReference type="SMART" id="SM00419">
    <property type="entry name" value="HTH_CRP"/>
    <property type="match status" value="1"/>
</dbReference>
<reference evidence="7" key="1">
    <citation type="submission" date="2015-07" db="EMBL/GenBank/DDBJ databases">
        <title>Genome sequencing of Sunxiuqinia dokdonensis strain SK.</title>
        <authorList>
            <person name="Ahn S."/>
            <person name="Kim B.-C."/>
        </authorList>
    </citation>
    <scope>NUCLEOTIDE SEQUENCE [LARGE SCALE GENOMIC DNA]</scope>
    <source>
        <strain evidence="7">SK</strain>
    </source>
</reference>
<proteinExistence type="predicted"/>
<dbReference type="InterPro" id="IPR012318">
    <property type="entry name" value="HTH_CRP"/>
</dbReference>
<dbReference type="InterPro" id="IPR000595">
    <property type="entry name" value="cNMP-bd_dom"/>
</dbReference>
<dbReference type="RefSeq" id="WP_053183181.1">
    <property type="nucleotide sequence ID" value="NZ_LGIA01000149.1"/>
</dbReference>
<dbReference type="STRING" id="1409788.NC99_21970"/>
<dbReference type="PROSITE" id="PS51063">
    <property type="entry name" value="HTH_CRP_2"/>
    <property type="match status" value="1"/>
</dbReference>
<evidence type="ECO:0000313" key="6">
    <source>
        <dbReference type="EMBL" id="KOH45072.1"/>
    </source>
</evidence>
<protein>
    <recommendedName>
        <fullName evidence="8">Crp/Fnr family transcriptional regulator</fullName>
    </recommendedName>
</protein>
<dbReference type="GO" id="GO:0005829">
    <property type="term" value="C:cytosol"/>
    <property type="evidence" value="ECO:0007669"/>
    <property type="project" value="TreeGrafter"/>
</dbReference>
<dbReference type="InterPro" id="IPR018488">
    <property type="entry name" value="cNMP-bd_CS"/>
</dbReference>
<evidence type="ECO:0000259" key="4">
    <source>
        <dbReference type="PROSITE" id="PS50042"/>
    </source>
</evidence>
<evidence type="ECO:0000256" key="2">
    <source>
        <dbReference type="ARBA" id="ARBA00023125"/>
    </source>
</evidence>
<organism evidence="6 7">
    <name type="scientific">Sunxiuqinia dokdonensis</name>
    <dbReference type="NCBI Taxonomy" id="1409788"/>
    <lineage>
        <taxon>Bacteria</taxon>
        <taxon>Pseudomonadati</taxon>
        <taxon>Bacteroidota</taxon>
        <taxon>Bacteroidia</taxon>
        <taxon>Marinilabiliales</taxon>
        <taxon>Prolixibacteraceae</taxon>
        <taxon>Sunxiuqinia</taxon>
    </lineage>
</organism>
<dbReference type="SMART" id="SM00100">
    <property type="entry name" value="cNMP"/>
    <property type="match status" value="1"/>
</dbReference>
<dbReference type="InterPro" id="IPR050397">
    <property type="entry name" value="Env_Response_Regulators"/>
</dbReference>
<keyword evidence="1" id="KW-0805">Transcription regulation</keyword>
<keyword evidence="3" id="KW-0804">Transcription</keyword>
<dbReference type="Pfam" id="PF00027">
    <property type="entry name" value="cNMP_binding"/>
    <property type="match status" value="1"/>
</dbReference>
<dbReference type="Gene3D" id="2.60.120.10">
    <property type="entry name" value="Jelly Rolls"/>
    <property type="match status" value="1"/>
</dbReference>
<dbReference type="PROSITE" id="PS50042">
    <property type="entry name" value="CNMP_BINDING_3"/>
    <property type="match status" value="1"/>
</dbReference>